<evidence type="ECO:0000256" key="1">
    <source>
        <dbReference type="SAM" id="MobiDB-lite"/>
    </source>
</evidence>
<feature type="compositionally biased region" description="Low complexity" evidence="1">
    <location>
        <begin position="53"/>
        <end position="62"/>
    </location>
</feature>
<protein>
    <recommendedName>
        <fullName evidence="4">DUF3105 domain-containing protein</fullName>
    </recommendedName>
</protein>
<keyword evidence="3" id="KW-1185">Reference proteome</keyword>
<dbReference type="Proteomes" id="UP000264006">
    <property type="component" value="Chromosome"/>
</dbReference>
<dbReference type="EMBL" id="CP031165">
    <property type="protein sequence ID" value="AXV07124.1"/>
    <property type="molecule type" value="Genomic_DNA"/>
</dbReference>
<dbReference type="InterPro" id="IPR021454">
    <property type="entry name" value="DUF3105"/>
</dbReference>
<evidence type="ECO:0000313" key="2">
    <source>
        <dbReference type="EMBL" id="AXV07124.1"/>
    </source>
</evidence>
<accession>A0A346XY27</accession>
<reference evidence="2 3" key="1">
    <citation type="submission" date="2018-09" db="EMBL/GenBank/DDBJ databases">
        <title>Complete genome sequence of Euzebya sp. DY32-46 isolated from seawater of Pacific Ocean.</title>
        <authorList>
            <person name="Xu L."/>
            <person name="Wu Y.-H."/>
            <person name="Xu X.-W."/>
        </authorList>
    </citation>
    <scope>NUCLEOTIDE SEQUENCE [LARGE SCALE GENOMIC DNA]</scope>
    <source>
        <strain evidence="2 3">DY32-46</strain>
    </source>
</reference>
<gene>
    <name evidence="2" type="ORF">DVS28_a2443</name>
</gene>
<dbReference type="KEGG" id="euz:DVS28_a2443"/>
<evidence type="ECO:0000313" key="3">
    <source>
        <dbReference type="Proteomes" id="UP000264006"/>
    </source>
</evidence>
<name>A0A346XY27_9ACTN</name>
<organism evidence="2 3">
    <name type="scientific">Euzebya pacifica</name>
    <dbReference type="NCBI Taxonomy" id="1608957"/>
    <lineage>
        <taxon>Bacteria</taxon>
        <taxon>Bacillati</taxon>
        <taxon>Actinomycetota</taxon>
        <taxon>Nitriliruptoria</taxon>
        <taxon>Euzebyales</taxon>
    </lineage>
</organism>
<dbReference type="Pfam" id="PF11303">
    <property type="entry name" value="DUF3105"/>
    <property type="match status" value="1"/>
</dbReference>
<proteinExistence type="predicted"/>
<evidence type="ECO:0008006" key="4">
    <source>
        <dbReference type="Google" id="ProtNLM"/>
    </source>
</evidence>
<feature type="region of interest" description="Disordered" evidence="1">
    <location>
        <begin position="38"/>
        <end position="62"/>
    </location>
</feature>
<dbReference type="AlphaFoldDB" id="A0A346XY27"/>
<sequence>MVAIALVALLAGCSTGEGDVGTPTATARCAEPELPPIQFGSHLLGDTEPPVPYSSSPPTSGWHSSGAIPIGVGELSGPQQVSVLESGAVVITHGRLAATESTDLAALANGRFDGRIAVTPYERLTDGEVVLAGWGVLQRCDGVDVGAVETFVAAYAAEAPTVPGLDDVPRTEGVGDAP</sequence>